<evidence type="ECO:0000256" key="1">
    <source>
        <dbReference type="SAM" id="MobiDB-lite"/>
    </source>
</evidence>
<dbReference type="Gene3D" id="3.60.40.10">
    <property type="entry name" value="PPM-type phosphatase domain"/>
    <property type="match status" value="1"/>
</dbReference>
<feature type="compositionally biased region" description="Polar residues" evidence="1">
    <location>
        <begin position="1"/>
        <end position="10"/>
    </location>
</feature>
<protein>
    <submittedName>
        <fullName evidence="2">Uncharacterized protein</fullName>
    </submittedName>
</protein>
<dbReference type="PANTHER" id="PTHR47992">
    <property type="entry name" value="PROTEIN PHOSPHATASE"/>
    <property type="match status" value="1"/>
</dbReference>
<dbReference type="PROSITE" id="PS01032">
    <property type="entry name" value="PPM_1"/>
    <property type="match status" value="1"/>
</dbReference>
<dbReference type="GO" id="GO:0004722">
    <property type="term" value="F:protein serine/threonine phosphatase activity"/>
    <property type="evidence" value="ECO:0007669"/>
    <property type="project" value="InterPro"/>
</dbReference>
<accession>A0A7J7MIR5</accession>
<dbReference type="SUPFAM" id="SSF81606">
    <property type="entry name" value="PP2C-like"/>
    <property type="match status" value="1"/>
</dbReference>
<name>A0A7J7MIR5_9MAGN</name>
<sequence length="100" mass="10788">MIDSNSTSSGLGAIVDVLPTQKESSQDGGGYASGGWKNEDGRMSCGYSCFRGKRASMEDFYDVKMSKIDSETVSMFGIFDGHGGSRTAEILKDHLFENLS</sequence>
<dbReference type="EMBL" id="JACGCM010001456">
    <property type="protein sequence ID" value="KAF6154757.1"/>
    <property type="molecule type" value="Genomic_DNA"/>
</dbReference>
<gene>
    <name evidence="2" type="ORF">GIB67_032369</name>
</gene>
<evidence type="ECO:0000313" key="2">
    <source>
        <dbReference type="EMBL" id="KAF6154757.1"/>
    </source>
</evidence>
<keyword evidence="3" id="KW-1185">Reference proteome</keyword>
<proteinExistence type="predicted"/>
<dbReference type="InterPro" id="IPR000222">
    <property type="entry name" value="PP2C_BS"/>
</dbReference>
<dbReference type="OrthoDB" id="1713305at2759"/>
<dbReference type="GO" id="GO:0043169">
    <property type="term" value="F:cation binding"/>
    <property type="evidence" value="ECO:0007669"/>
    <property type="project" value="InterPro"/>
</dbReference>
<dbReference type="InterPro" id="IPR036457">
    <property type="entry name" value="PPM-type-like_dom_sf"/>
</dbReference>
<organism evidence="2 3">
    <name type="scientific">Kingdonia uniflora</name>
    <dbReference type="NCBI Taxonomy" id="39325"/>
    <lineage>
        <taxon>Eukaryota</taxon>
        <taxon>Viridiplantae</taxon>
        <taxon>Streptophyta</taxon>
        <taxon>Embryophyta</taxon>
        <taxon>Tracheophyta</taxon>
        <taxon>Spermatophyta</taxon>
        <taxon>Magnoliopsida</taxon>
        <taxon>Ranunculales</taxon>
        <taxon>Circaeasteraceae</taxon>
        <taxon>Kingdonia</taxon>
    </lineage>
</organism>
<dbReference type="Proteomes" id="UP000541444">
    <property type="component" value="Unassembled WGS sequence"/>
</dbReference>
<feature type="region of interest" description="Disordered" evidence="1">
    <location>
        <begin position="1"/>
        <end position="35"/>
    </location>
</feature>
<evidence type="ECO:0000313" key="3">
    <source>
        <dbReference type="Proteomes" id="UP000541444"/>
    </source>
</evidence>
<reference evidence="2 3" key="1">
    <citation type="journal article" date="2020" name="IScience">
        <title>Genome Sequencing of the Endangered Kingdonia uniflora (Circaeasteraceae, Ranunculales) Reveals Potential Mechanisms of Evolutionary Specialization.</title>
        <authorList>
            <person name="Sun Y."/>
            <person name="Deng T."/>
            <person name="Zhang A."/>
            <person name="Moore M.J."/>
            <person name="Landis J.B."/>
            <person name="Lin N."/>
            <person name="Zhang H."/>
            <person name="Zhang X."/>
            <person name="Huang J."/>
            <person name="Zhang X."/>
            <person name="Sun H."/>
            <person name="Wang H."/>
        </authorList>
    </citation>
    <scope>NUCLEOTIDE SEQUENCE [LARGE SCALE GENOMIC DNA]</scope>
    <source>
        <strain evidence="2">TB1705</strain>
        <tissue evidence="2">Leaf</tissue>
    </source>
</reference>
<dbReference type="InterPro" id="IPR015655">
    <property type="entry name" value="PP2C"/>
</dbReference>
<dbReference type="AlphaFoldDB" id="A0A7J7MIR5"/>
<comment type="caution">
    <text evidence="2">The sequence shown here is derived from an EMBL/GenBank/DDBJ whole genome shotgun (WGS) entry which is preliminary data.</text>
</comment>